<protein>
    <recommendedName>
        <fullName evidence="1">Glycosyltransferase 2-like domain-containing protein</fullName>
    </recommendedName>
</protein>
<reference evidence="2" key="1">
    <citation type="submission" date="2025-08" db="UniProtKB">
        <authorList>
            <consortium name="Ensembl"/>
        </authorList>
    </citation>
    <scope>IDENTIFICATION</scope>
</reference>
<dbReference type="GO" id="GO:0008376">
    <property type="term" value="F:acetylgalactosaminyltransferase activity"/>
    <property type="evidence" value="ECO:0007669"/>
    <property type="project" value="TreeGrafter"/>
</dbReference>
<dbReference type="OMA" id="STDYHIN"/>
<dbReference type="InterPro" id="IPR001173">
    <property type="entry name" value="Glyco_trans_2-like"/>
</dbReference>
<feature type="domain" description="Glycosyltransferase 2-like" evidence="1">
    <location>
        <begin position="137"/>
        <end position="279"/>
    </location>
</feature>
<dbReference type="CDD" id="cd00761">
    <property type="entry name" value="Glyco_tranf_GTA_type"/>
    <property type="match status" value="1"/>
</dbReference>
<dbReference type="Gene3D" id="3.90.550.10">
    <property type="entry name" value="Spore Coat Polysaccharide Biosynthesis Protein SpsA, Chain A"/>
    <property type="match status" value="1"/>
</dbReference>
<accession>A0A3Q0R4D2</accession>
<keyword evidence="3" id="KW-1185">Reference proteome</keyword>
<dbReference type="InterPro" id="IPR029044">
    <property type="entry name" value="Nucleotide-diphossugar_trans"/>
</dbReference>
<dbReference type="SUPFAM" id="SSF53448">
    <property type="entry name" value="Nucleotide-diphospho-sugar transferases"/>
    <property type="match status" value="1"/>
</dbReference>
<dbReference type="Proteomes" id="UP000261340">
    <property type="component" value="Unplaced"/>
</dbReference>
<dbReference type="GO" id="GO:0019276">
    <property type="term" value="P:UDP-N-acetylgalactosamine metabolic process"/>
    <property type="evidence" value="ECO:0007669"/>
    <property type="project" value="TreeGrafter"/>
</dbReference>
<dbReference type="GO" id="GO:0006047">
    <property type="term" value="P:UDP-N-acetylglucosamine metabolic process"/>
    <property type="evidence" value="ECO:0007669"/>
    <property type="project" value="TreeGrafter"/>
</dbReference>
<reference evidence="2" key="2">
    <citation type="submission" date="2025-09" db="UniProtKB">
        <authorList>
            <consortium name="Ensembl"/>
        </authorList>
    </citation>
    <scope>IDENTIFICATION</scope>
</reference>
<organism evidence="2 3">
    <name type="scientific">Amphilophus citrinellus</name>
    <name type="common">Midas cichlid</name>
    <name type="synonym">Cichlasoma citrinellum</name>
    <dbReference type="NCBI Taxonomy" id="61819"/>
    <lineage>
        <taxon>Eukaryota</taxon>
        <taxon>Metazoa</taxon>
        <taxon>Chordata</taxon>
        <taxon>Craniata</taxon>
        <taxon>Vertebrata</taxon>
        <taxon>Euteleostomi</taxon>
        <taxon>Actinopterygii</taxon>
        <taxon>Neopterygii</taxon>
        <taxon>Teleostei</taxon>
        <taxon>Neoteleostei</taxon>
        <taxon>Acanthomorphata</taxon>
        <taxon>Ovalentaria</taxon>
        <taxon>Cichlomorphae</taxon>
        <taxon>Cichliformes</taxon>
        <taxon>Cichlidae</taxon>
        <taxon>New World cichlids</taxon>
        <taxon>Cichlasomatinae</taxon>
        <taxon>Heroini</taxon>
        <taxon>Amphilophus</taxon>
    </lineage>
</organism>
<dbReference type="STRING" id="61819.ENSACIP00000004982"/>
<dbReference type="AlphaFoldDB" id="A0A3Q0R4D2"/>
<dbReference type="Ensembl" id="ENSACIT00000005143.1">
    <property type="protein sequence ID" value="ENSACIP00000004982.1"/>
    <property type="gene ID" value="ENSACIG00000003920.1"/>
</dbReference>
<name>A0A3Q0R4D2_AMPCI</name>
<dbReference type="PANTHER" id="PTHR15046">
    <property type="entry name" value="GLYCO_TRANS_2-LIKE DOMAIN-CONTAINING PROTEIN"/>
    <property type="match status" value="1"/>
</dbReference>
<evidence type="ECO:0000259" key="1">
    <source>
        <dbReference type="Pfam" id="PF00535"/>
    </source>
</evidence>
<sequence length="376" mass="42494">KDEYEDLVQRRAKEFQQTASVLSRLLFALPNSPLQYPIQGYVVRPLTSTLIPGVPSLIDASESSLQMLNIATVVKFSFTGSGENKLIIESSSLLTLNDLLAKVSYTSTEYHINAGDLGMCAQNDVYFQLYINSQVTIATKTFLRYKQLRVLVDSIRQFYSNINIIIADDSLEPEKITGENIQHYIMPPAQGWFAGRNLAVSQVTTKYFLWVDDDFLFTEKTKIEKLVEVMEAVPELDVVGASVNGNRFPFALVYEEGEENEGGCLSRKFRKFQPLPGYPQCTVVNGVVNFFLARTDAVQRVGFDPKLQRQAHSEFFMDGLGTLLVATCGDVSIGHQPKTADNTVPVYRKFRYPGRSDTEFKLKLHFFKNHLKCIKY</sequence>
<dbReference type="PANTHER" id="PTHR15046:SF2">
    <property type="entry name" value="BETA-1,4 N-ACETYLGALACTOSAMINYLTRANSFERASE 2"/>
    <property type="match status" value="1"/>
</dbReference>
<proteinExistence type="predicted"/>
<dbReference type="Pfam" id="PF00535">
    <property type="entry name" value="Glycos_transf_2"/>
    <property type="match status" value="1"/>
</dbReference>
<evidence type="ECO:0000313" key="3">
    <source>
        <dbReference type="Proteomes" id="UP000261340"/>
    </source>
</evidence>
<evidence type="ECO:0000313" key="2">
    <source>
        <dbReference type="Ensembl" id="ENSACIP00000004982.1"/>
    </source>
</evidence>
<dbReference type="GeneTree" id="ENSGT00390000006679"/>